<evidence type="ECO:0000313" key="1">
    <source>
        <dbReference type="EMBL" id="KAH7655387.1"/>
    </source>
</evidence>
<organism evidence="1 2">
    <name type="scientific">Dioscorea alata</name>
    <name type="common">Purple yam</name>
    <dbReference type="NCBI Taxonomy" id="55571"/>
    <lineage>
        <taxon>Eukaryota</taxon>
        <taxon>Viridiplantae</taxon>
        <taxon>Streptophyta</taxon>
        <taxon>Embryophyta</taxon>
        <taxon>Tracheophyta</taxon>
        <taxon>Spermatophyta</taxon>
        <taxon>Magnoliopsida</taxon>
        <taxon>Liliopsida</taxon>
        <taxon>Dioscoreales</taxon>
        <taxon>Dioscoreaceae</taxon>
        <taxon>Dioscorea</taxon>
    </lineage>
</organism>
<evidence type="ECO:0000313" key="2">
    <source>
        <dbReference type="Proteomes" id="UP000827976"/>
    </source>
</evidence>
<sequence>MAGFHGSYSFALALLLLAVLLFHFAAASVHDYAGEKFTAKGNAFVLYGGSEGLYASVPSSNATGLASGMSSIRFEKITFMRSEEFASKKKDTDEVMVQAIIFEVEDRETIGGSAYGGLRAVCCTTDLAKLGACTEGTIIHRESTKNPGWPKVLAAAFKGNELVATLPSQTIPILRTGMYNLYFVYCDSSLDGLVVEGKTIWKNPTGYLPGRMAPLMNFYGLMSLAFAVLGIFWFSQYAKFWREVIPLQNCVTLVIALGMFEMALWYFDYAKFNETGVRPGGITFWAVTFGAVKQTVARVLILVVSMGFGVVRPTLGGLTSKVMMLGATFFLASEVLEVAENVGAVSDLSGKARLFLVFPVALLDGFFILWIFRSLYKTLDKLQARRMTAKLEIYMKFRNALAAATIVSVGWICFEVYFKSTDGYNERWESAWIIPAFWHVLSFSLLCVICALWSPSQNSMRYAYLNEDNEDFDRENSFPQIKPASFSSKDNHKPDYSTTLNSKIGDQQNGDLEQDKRE</sequence>
<protein>
    <submittedName>
        <fullName evidence="1">Transmembrane protein GPR107/GPR108-like protein</fullName>
    </submittedName>
</protein>
<dbReference type="EMBL" id="CM037028">
    <property type="protein sequence ID" value="KAH7655387.1"/>
    <property type="molecule type" value="Genomic_DNA"/>
</dbReference>
<gene>
    <name evidence="1" type="ORF">IHE45_18G007200</name>
</gene>
<accession>A0ACB7U549</accession>
<proteinExistence type="predicted"/>
<comment type="caution">
    <text evidence="1">The sequence shown here is derived from an EMBL/GenBank/DDBJ whole genome shotgun (WGS) entry which is preliminary data.</text>
</comment>
<reference evidence="2" key="1">
    <citation type="journal article" date="2022" name="Nat. Commun.">
        <title>Chromosome evolution and the genetic basis of agronomically important traits in greater yam.</title>
        <authorList>
            <person name="Bredeson J.V."/>
            <person name="Lyons J.B."/>
            <person name="Oniyinde I.O."/>
            <person name="Okereke N.R."/>
            <person name="Kolade O."/>
            <person name="Nnabue I."/>
            <person name="Nwadili C.O."/>
            <person name="Hribova E."/>
            <person name="Parker M."/>
            <person name="Nwogha J."/>
            <person name="Shu S."/>
            <person name="Carlson J."/>
            <person name="Kariba R."/>
            <person name="Muthemba S."/>
            <person name="Knop K."/>
            <person name="Barton G.J."/>
            <person name="Sherwood A.V."/>
            <person name="Lopez-Montes A."/>
            <person name="Asiedu R."/>
            <person name="Jamnadass R."/>
            <person name="Muchugi A."/>
            <person name="Goodstein D."/>
            <person name="Egesi C.N."/>
            <person name="Featherston J."/>
            <person name="Asfaw A."/>
            <person name="Simpson G.G."/>
            <person name="Dolezel J."/>
            <person name="Hendre P.S."/>
            <person name="Van Deynze A."/>
            <person name="Kumar P.L."/>
            <person name="Obidiegwu J.E."/>
            <person name="Bhattacharjee R."/>
            <person name="Rokhsar D.S."/>
        </authorList>
    </citation>
    <scope>NUCLEOTIDE SEQUENCE [LARGE SCALE GENOMIC DNA]</scope>
    <source>
        <strain evidence="2">cv. TDa95/00328</strain>
    </source>
</reference>
<name>A0ACB7U549_DIOAL</name>
<dbReference type="Proteomes" id="UP000827976">
    <property type="component" value="Chromosome 18"/>
</dbReference>
<keyword evidence="2" id="KW-1185">Reference proteome</keyword>